<reference evidence="3" key="5">
    <citation type="submission" date="2015-06" db="UniProtKB">
        <authorList>
            <consortium name="EnsemblFungi"/>
        </authorList>
    </citation>
    <scope>IDENTIFICATION</scope>
    <source>
        <strain evidence="3">ATCC 64411</strain>
    </source>
</reference>
<organism evidence="3 4">
    <name type="scientific">Magnaporthiopsis poae (strain ATCC 64411 / 73-15)</name>
    <name type="common">Kentucky bluegrass fungus</name>
    <name type="synonym">Magnaporthe poae</name>
    <dbReference type="NCBI Taxonomy" id="644358"/>
    <lineage>
        <taxon>Eukaryota</taxon>
        <taxon>Fungi</taxon>
        <taxon>Dikarya</taxon>
        <taxon>Ascomycota</taxon>
        <taxon>Pezizomycotina</taxon>
        <taxon>Sordariomycetes</taxon>
        <taxon>Sordariomycetidae</taxon>
        <taxon>Magnaporthales</taxon>
        <taxon>Magnaporthaceae</taxon>
        <taxon>Magnaporthiopsis</taxon>
    </lineage>
</organism>
<evidence type="ECO:0000313" key="4">
    <source>
        <dbReference type="Proteomes" id="UP000011715"/>
    </source>
</evidence>
<reference evidence="2" key="3">
    <citation type="submission" date="2011-03" db="EMBL/GenBank/DDBJ databases">
        <title>Annotation of Magnaporthe poae ATCC 64411.</title>
        <authorList>
            <person name="Ma L.-J."/>
            <person name="Dead R."/>
            <person name="Young S.K."/>
            <person name="Zeng Q."/>
            <person name="Gargeya S."/>
            <person name="Fitzgerald M."/>
            <person name="Haas B."/>
            <person name="Abouelleil A."/>
            <person name="Alvarado L."/>
            <person name="Arachchi H.M."/>
            <person name="Berlin A."/>
            <person name="Brown A."/>
            <person name="Chapman S.B."/>
            <person name="Chen Z."/>
            <person name="Dunbar C."/>
            <person name="Freedman E."/>
            <person name="Gearin G."/>
            <person name="Gellesch M."/>
            <person name="Goldberg J."/>
            <person name="Griggs A."/>
            <person name="Gujja S."/>
            <person name="Heiman D."/>
            <person name="Howarth C."/>
            <person name="Larson L."/>
            <person name="Lui A."/>
            <person name="MacDonald P.J.P."/>
            <person name="Mehta T."/>
            <person name="Montmayeur A."/>
            <person name="Murphy C."/>
            <person name="Neiman D."/>
            <person name="Pearson M."/>
            <person name="Priest M."/>
            <person name="Roberts A."/>
            <person name="Saif S."/>
            <person name="Shea T."/>
            <person name="Shenoy N."/>
            <person name="Sisk P."/>
            <person name="Stolte C."/>
            <person name="Sykes S."/>
            <person name="Yandava C."/>
            <person name="Wortman J."/>
            <person name="Nusbaum C."/>
            <person name="Birren B."/>
        </authorList>
    </citation>
    <scope>NUCLEOTIDE SEQUENCE</scope>
    <source>
        <strain evidence="2">ATCC 64411</strain>
    </source>
</reference>
<evidence type="ECO:0000256" key="1">
    <source>
        <dbReference type="SAM" id="MobiDB-lite"/>
    </source>
</evidence>
<dbReference type="VEuPathDB" id="FungiDB:MAPG_03419"/>
<name>A0A0C4DTY9_MAGP6</name>
<accession>A0A0C4DTY9</accession>
<evidence type="ECO:0000313" key="2">
    <source>
        <dbReference type="EMBL" id="KLU84375.1"/>
    </source>
</evidence>
<protein>
    <submittedName>
        <fullName evidence="2 3">Uncharacterized protein</fullName>
    </submittedName>
</protein>
<dbReference type="EMBL" id="GL876967">
    <property type="protein sequence ID" value="KLU84375.1"/>
    <property type="molecule type" value="Genomic_DNA"/>
</dbReference>
<gene>
    <name evidence="2" type="ORF">MAPG_03419</name>
</gene>
<dbReference type="eggNOG" id="KOG4126">
    <property type="taxonomic scope" value="Eukaryota"/>
</dbReference>
<keyword evidence="4" id="KW-1185">Reference proteome</keyword>
<dbReference type="OrthoDB" id="7392499at2759"/>
<sequence length="57" mass="6162">MAGNWDNTELPRYIESVLGVDMAAATRSLRANGTDWVGTDADRGPRLASADHIHGHD</sequence>
<feature type="region of interest" description="Disordered" evidence="1">
    <location>
        <begin position="32"/>
        <end position="57"/>
    </location>
</feature>
<dbReference type="AlphaFoldDB" id="A0A0C4DTY9"/>
<feature type="compositionally biased region" description="Basic and acidic residues" evidence="1">
    <location>
        <begin position="40"/>
        <end position="57"/>
    </location>
</feature>
<reference evidence="4" key="1">
    <citation type="submission" date="2010-05" db="EMBL/GenBank/DDBJ databases">
        <title>The genome sequence of Magnaporthe poae strain ATCC 64411.</title>
        <authorList>
            <person name="Ma L.-J."/>
            <person name="Dead R."/>
            <person name="Young S."/>
            <person name="Zeng Q."/>
            <person name="Koehrsen M."/>
            <person name="Alvarado L."/>
            <person name="Berlin A."/>
            <person name="Chapman S.B."/>
            <person name="Chen Z."/>
            <person name="Freedman E."/>
            <person name="Gellesch M."/>
            <person name="Goldberg J."/>
            <person name="Griggs A."/>
            <person name="Gujja S."/>
            <person name="Heilman E.R."/>
            <person name="Heiman D."/>
            <person name="Hepburn T."/>
            <person name="Howarth C."/>
            <person name="Jen D."/>
            <person name="Larson L."/>
            <person name="Mehta T."/>
            <person name="Neiman D."/>
            <person name="Pearson M."/>
            <person name="Roberts A."/>
            <person name="Saif S."/>
            <person name="Shea T."/>
            <person name="Shenoy N."/>
            <person name="Sisk P."/>
            <person name="Stolte C."/>
            <person name="Sykes S."/>
            <person name="Walk T."/>
            <person name="White J."/>
            <person name="Yandava C."/>
            <person name="Haas B."/>
            <person name="Nusbaum C."/>
            <person name="Birren B."/>
        </authorList>
    </citation>
    <scope>NUCLEOTIDE SEQUENCE [LARGE SCALE GENOMIC DNA]</scope>
    <source>
        <strain evidence="4">ATCC 64411 / 73-15</strain>
    </source>
</reference>
<dbReference type="EMBL" id="ADBL01000820">
    <property type="status" value="NOT_ANNOTATED_CDS"/>
    <property type="molecule type" value="Genomic_DNA"/>
</dbReference>
<reference evidence="2" key="2">
    <citation type="submission" date="2010-05" db="EMBL/GenBank/DDBJ databases">
        <title>The Genome Sequence of Magnaporthe poae strain ATCC 64411.</title>
        <authorList>
            <consortium name="The Broad Institute Genome Sequencing Platform"/>
            <consortium name="Broad Institute Genome Sequencing Center for Infectious Disease"/>
            <person name="Ma L.-J."/>
            <person name="Dead R."/>
            <person name="Young S."/>
            <person name="Zeng Q."/>
            <person name="Koehrsen M."/>
            <person name="Alvarado L."/>
            <person name="Berlin A."/>
            <person name="Chapman S.B."/>
            <person name="Chen Z."/>
            <person name="Freedman E."/>
            <person name="Gellesch M."/>
            <person name="Goldberg J."/>
            <person name="Griggs A."/>
            <person name="Gujja S."/>
            <person name="Heilman E.R."/>
            <person name="Heiman D."/>
            <person name="Hepburn T."/>
            <person name="Howarth C."/>
            <person name="Jen D."/>
            <person name="Larson L."/>
            <person name="Mehta T."/>
            <person name="Neiman D."/>
            <person name="Pearson M."/>
            <person name="Roberts A."/>
            <person name="Saif S."/>
            <person name="Shea T."/>
            <person name="Shenoy N."/>
            <person name="Sisk P."/>
            <person name="Stolte C."/>
            <person name="Sykes S."/>
            <person name="Walk T."/>
            <person name="White J."/>
            <person name="Yandava C."/>
            <person name="Haas B."/>
            <person name="Nusbaum C."/>
            <person name="Birren B."/>
        </authorList>
    </citation>
    <scope>NUCLEOTIDE SEQUENCE</scope>
    <source>
        <strain evidence="2">ATCC 64411</strain>
    </source>
</reference>
<reference evidence="3" key="4">
    <citation type="journal article" date="2015" name="G3 (Bethesda)">
        <title>Genome sequences of three phytopathogenic species of the Magnaporthaceae family of fungi.</title>
        <authorList>
            <person name="Okagaki L.H."/>
            <person name="Nunes C.C."/>
            <person name="Sailsbery J."/>
            <person name="Clay B."/>
            <person name="Brown D."/>
            <person name="John T."/>
            <person name="Oh Y."/>
            <person name="Young N."/>
            <person name="Fitzgerald M."/>
            <person name="Haas B.J."/>
            <person name="Zeng Q."/>
            <person name="Young S."/>
            <person name="Adiconis X."/>
            <person name="Fan L."/>
            <person name="Levin J.Z."/>
            <person name="Mitchell T.K."/>
            <person name="Okubara P.A."/>
            <person name="Farman M.L."/>
            <person name="Kohn L.M."/>
            <person name="Birren B."/>
            <person name="Ma L.-J."/>
            <person name="Dean R.A."/>
        </authorList>
    </citation>
    <scope>NUCLEOTIDE SEQUENCE</scope>
    <source>
        <strain evidence="3">ATCC 64411 / 73-15</strain>
    </source>
</reference>
<dbReference type="EnsemblFungi" id="MAPG_03419T0">
    <property type="protein sequence ID" value="MAPG_03419T0"/>
    <property type="gene ID" value="MAPG_03419"/>
</dbReference>
<dbReference type="STRING" id="644358.A0A0C4DTY9"/>
<evidence type="ECO:0000313" key="3">
    <source>
        <dbReference type="EnsemblFungi" id="MAPG_03419T0"/>
    </source>
</evidence>
<dbReference type="Proteomes" id="UP000011715">
    <property type="component" value="Unassembled WGS sequence"/>
</dbReference>
<proteinExistence type="predicted"/>